<feature type="transmembrane region" description="Helical" evidence="1">
    <location>
        <begin position="542"/>
        <end position="563"/>
    </location>
</feature>
<name>A0A9J6P3A9_9CLOT</name>
<dbReference type="AlphaFoldDB" id="A0A9J6P3A9"/>
<evidence type="ECO:0000313" key="3">
    <source>
        <dbReference type="EMBL" id="MCM1989992.1"/>
    </source>
</evidence>
<organism evidence="3 4">
    <name type="scientific">Oceanirhabdus seepicola</name>
    <dbReference type="NCBI Taxonomy" id="2828781"/>
    <lineage>
        <taxon>Bacteria</taxon>
        <taxon>Bacillati</taxon>
        <taxon>Bacillota</taxon>
        <taxon>Clostridia</taxon>
        <taxon>Eubacteriales</taxon>
        <taxon>Clostridiaceae</taxon>
        <taxon>Oceanirhabdus</taxon>
    </lineage>
</organism>
<keyword evidence="4" id="KW-1185">Reference proteome</keyword>
<dbReference type="Proteomes" id="UP001056429">
    <property type="component" value="Unassembled WGS sequence"/>
</dbReference>
<comment type="caution">
    <text evidence="3">The sequence shown here is derived from an EMBL/GenBank/DDBJ whole genome shotgun (WGS) entry which is preliminary data.</text>
</comment>
<keyword evidence="1" id="KW-1133">Transmembrane helix</keyword>
<feature type="signal peptide" evidence="2">
    <location>
        <begin position="1"/>
        <end position="23"/>
    </location>
</feature>
<keyword evidence="1" id="KW-0472">Membrane</keyword>
<keyword evidence="1" id="KW-0812">Transmembrane</keyword>
<dbReference type="RefSeq" id="WP_250859038.1">
    <property type="nucleotide sequence ID" value="NZ_JAGSOJ010000002.1"/>
</dbReference>
<gene>
    <name evidence="3" type="ORF">KDK92_09580</name>
</gene>
<evidence type="ECO:0000313" key="4">
    <source>
        <dbReference type="Proteomes" id="UP001056429"/>
    </source>
</evidence>
<protein>
    <submittedName>
        <fullName evidence="3">Uncharacterized protein</fullName>
    </submittedName>
</protein>
<dbReference type="PROSITE" id="PS51257">
    <property type="entry name" value="PROKAR_LIPOPROTEIN"/>
    <property type="match status" value="1"/>
</dbReference>
<keyword evidence="2" id="KW-0732">Signal</keyword>
<evidence type="ECO:0000256" key="2">
    <source>
        <dbReference type="SAM" id="SignalP"/>
    </source>
</evidence>
<accession>A0A9J6P3A9</accession>
<evidence type="ECO:0000256" key="1">
    <source>
        <dbReference type="SAM" id="Phobius"/>
    </source>
</evidence>
<dbReference type="EMBL" id="JAGSOJ010000002">
    <property type="protein sequence ID" value="MCM1989992.1"/>
    <property type="molecule type" value="Genomic_DNA"/>
</dbReference>
<reference evidence="3" key="2">
    <citation type="submission" date="2021-04" db="EMBL/GenBank/DDBJ databases">
        <authorList>
            <person name="Dong X."/>
        </authorList>
    </citation>
    <scope>NUCLEOTIDE SEQUENCE</scope>
    <source>
        <strain evidence="3">ZWT</strain>
    </source>
</reference>
<sequence length="572" mass="66902">MIKNLKFAISLMCIVLLFSSCGAKVSSNFIIKEDGGGKRIVSAKISHDDMKKVRGGEEALMKVLKESKPDDVKLYKVADESDVILKFEVEFNEKTEYGKKVRKIIGKEHEFEYDYYEDAFRKNFVMYEENINYDLIKWAIDAVERAEIVKGDSKDFYEMGDTTVETPLGKFTFSGAIKIAEKSEHYIENINVITKYKDIGDLNRRIEIIFNKEIHDNMDEVELLKYFNNILPGFERHTSDEEVIYMNTIDMVKRDETYKQMNSLTGDTHKLLIKRGEEENVFAQQNNFKESFSLSNISNNPGTKVRINYALIYPKEYELSSNGEEEISKEEYDEKHDMINIKFFNEVAVDVNIDKSIKLKSIDYHIDLNSKGDVTKRSNYLFNKEDLKLVETEIEEFFKSINKGSKKYESRDVIGFRIIEEKKLNNKVNMKSVELNNELLQVWDGKGAHINKELINIYDCTFISDFMGASMPTDRIEYTISIPERFYVEYGEFNGREFKDGELFSFEKDKKEIKFELNSELEDYNTLSNITMRLIVSREKNIIAFILFGTLMIMFIGFGIILYKRRKKENLE</sequence>
<reference evidence="3" key="1">
    <citation type="journal article" date="2021" name="mSystems">
        <title>Bacteria and Archaea Synergistically Convert Glycine Betaine to Biogenic Methane in the Formosa Cold Seep of the South China Sea.</title>
        <authorList>
            <person name="Li L."/>
            <person name="Zhang W."/>
            <person name="Zhang S."/>
            <person name="Song L."/>
            <person name="Sun Q."/>
            <person name="Zhang H."/>
            <person name="Xiang H."/>
            <person name="Dong X."/>
        </authorList>
    </citation>
    <scope>NUCLEOTIDE SEQUENCE</scope>
    <source>
        <strain evidence="3">ZWT</strain>
    </source>
</reference>
<feature type="chain" id="PRO_5039926535" evidence="2">
    <location>
        <begin position="24"/>
        <end position="572"/>
    </location>
</feature>
<proteinExistence type="predicted"/>